<dbReference type="PANTHER" id="PTHR46756">
    <property type="entry name" value="TRANSGELIN"/>
    <property type="match status" value="1"/>
</dbReference>
<comment type="subcellular location">
    <subcellularLocation>
        <location evidence="1">Cytoplasm</location>
        <location evidence="1">Cytoskeleton</location>
    </subcellularLocation>
</comment>
<dbReference type="Pfam" id="PF00307">
    <property type="entry name" value="CH"/>
    <property type="match status" value="1"/>
</dbReference>
<dbReference type="SUPFAM" id="SSF143575">
    <property type="entry name" value="GAS2 domain-like"/>
    <property type="match status" value="1"/>
</dbReference>
<comment type="caution">
    <text evidence="8">The sequence shown here is derived from an EMBL/GenBank/DDBJ whole genome shotgun (WGS) entry which is preliminary data.</text>
</comment>
<evidence type="ECO:0000256" key="1">
    <source>
        <dbReference type="ARBA" id="ARBA00004245"/>
    </source>
</evidence>
<evidence type="ECO:0000259" key="6">
    <source>
        <dbReference type="PROSITE" id="PS50021"/>
    </source>
</evidence>
<evidence type="ECO:0000259" key="7">
    <source>
        <dbReference type="PROSITE" id="PS51460"/>
    </source>
</evidence>
<sequence length="339" mass="38341">MDVLDNGVILCQLARVIRERAQRLVEKGLHKGRVPELNGHCFQNAARRSFFSRDNMENFIIFCKELGVHQNLLFESDDLVLHNQPRNVILCLLELSRITTKFNIEPPGLVELEKEIAEEEQRTEELNKSSTLTWQFRPSFNTLSRSTSEGSSMGEPMWAKPLEGSDGVPSDHTEDDWSRESAEDTDAEVDGGLIREVISPMNELDKKVQQTTKIVQKHCCCNNSKCSKLSVKKVGDGKYNIAGRNVFVRLLKGRHMMVRVGGGWDTLEHFLLRHDPCQVRIMNRNSTPSSNTTPKKHDMYGSTGFGSLSNLQMLTHIPTAAQSNAFLHIRAKYRSPPPP</sequence>
<dbReference type="PROSITE" id="PS51460">
    <property type="entry name" value="GAR"/>
    <property type="match status" value="1"/>
</dbReference>
<evidence type="ECO:0000256" key="4">
    <source>
        <dbReference type="ARBA" id="ARBA00038441"/>
    </source>
</evidence>
<dbReference type="GO" id="GO:0008093">
    <property type="term" value="F:cytoskeletal anchor activity"/>
    <property type="evidence" value="ECO:0007669"/>
    <property type="project" value="TreeGrafter"/>
</dbReference>
<dbReference type="GO" id="GO:0051764">
    <property type="term" value="P:actin crosslink formation"/>
    <property type="evidence" value="ECO:0007669"/>
    <property type="project" value="TreeGrafter"/>
</dbReference>
<feature type="domain" description="Calponin-homology (CH)" evidence="6">
    <location>
        <begin position="1"/>
        <end position="100"/>
    </location>
</feature>
<dbReference type="Gene3D" id="1.10.418.10">
    <property type="entry name" value="Calponin-like domain"/>
    <property type="match status" value="1"/>
</dbReference>
<feature type="compositionally biased region" description="Basic and acidic residues" evidence="5">
    <location>
        <begin position="169"/>
        <end position="182"/>
    </location>
</feature>
<protein>
    <submittedName>
        <fullName evidence="8">Uncharacterized protein</fullName>
    </submittedName>
</protein>
<gene>
    <name evidence="8" type="ORF">RUM43_006092</name>
</gene>
<dbReference type="CDD" id="cd21204">
    <property type="entry name" value="CH_GAS2-like"/>
    <property type="match status" value="1"/>
</dbReference>
<dbReference type="SUPFAM" id="SSF47576">
    <property type="entry name" value="Calponin-homology domain, CH-domain"/>
    <property type="match status" value="1"/>
</dbReference>
<dbReference type="InterPro" id="IPR003108">
    <property type="entry name" value="GAR_dom"/>
</dbReference>
<evidence type="ECO:0000256" key="3">
    <source>
        <dbReference type="ARBA" id="ARBA00023212"/>
    </source>
</evidence>
<evidence type="ECO:0000313" key="8">
    <source>
        <dbReference type="EMBL" id="KAK6625793.1"/>
    </source>
</evidence>
<feature type="region of interest" description="Disordered" evidence="5">
    <location>
        <begin position="143"/>
        <end position="186"/>
    </location>
</feature>
<evidence type="ECO:0000256" key="2">
    <source>
        <dbReference type="ARBA" id="ARBA00022490"/>
    </source>
</evidence>
<dbReference type="GO" id="GO:0008017">
    <property type="term" value="F:microtubule binding"/>
    <property type="evidence" value="ECO:0007669"/>
    <property type="project" value="InterPro"/>
</dbReference>
<dbReference type="InterPro" id="IPR001715">
    <property type="entry name" value="CH_dom"/>
</dbReference>
<accession>A0AAN8S1X4</accession>
<dbReference type="Proteomes" id="UP001372834">
    <property type="component" value="Unassembled WGS sequence"/>
</dbReference>
<dbReference type="AlphaFoldDB" id="A0AAN8S1X4"/>
<dbReference type="GO" id="GO:0051015">
    <property type="term" value="F:actin filament binding"/>
    <property type="evidence" value="ECO:0007669"/>
    <property type="project" value="TreeGrafter"/>
</dbReference>
<dbReference type="InterPro" id="IPR036534">
    <property type="entry name" value="GAR_dom_sf"/>
</dbReference>
<organism evidence="8 9">
    <name type="scientific">Polyplax serrata</name>
    <name type="common">Common mouse louse</name>
    <dbReference type="NCBI Taxonomy" id="468196"/>
    <lineage>
        <taxon>Eukaryota</taxon>
        <taxon>Metazoa</taxon>
        <taxon>Ecdysozoa</taxon>
        <taxon>Arthropoda</taxon>
        <taxon>Hexapoda</taxon>
        <taxon>Insecta</taxon>
        <taxon>Pterygota</taxon>
        <taxon>Neoptera</taxon>
        <taxon>Paraneoptera</taxon>
        <taxon>Psocodea</taxon>
        <taxon>Troctomorpha</taxon>
        <taxon>Phthiraptera</taxon>
        <taxon>Anoplura</taxon>
        <taxon>Polyplacidae</taxon>
        <taxon>Polyplax</taxon>
    </lineage>
</organism>
<dbReference type="PANTHER" id="PTHR46756:SF13">
    <property type="entry name" value="GROWTH ARREST-SPECIFIC PROTEIN 2"/>
    <property type="match status" value="1"/>
</dbReference>
<name>A0AAN8S1X4_POLSC</name>
<comment type="similarity">
    <text evidence="4">Belongs to the GAS2 family.</text>
</comment>
<dbReference type="Pfam" id="PF02187">
    <property type="entry name" value="GAS2"/>
    <property type="match status" value="1"/>
</dbReference>
<evidence type="ECO:0000256" key="5">
    <source>
        <dbReference type="SAM" id="MobiDB-lite"/>
    </source>
</evidence>
<evidence type="ECO:0000313" key="9">
    <source>
        <dbReference type="Proteomes" id="UP001372834"/>
    </source>
</evidence>
<proteinExistence type="inferred from homology"/>
<feature type="domain" description="GAR" evidence="7">
    <location>
        <begin position="202"/>
        <end position="278"/>
    </location>
</feature>
<dbReference type="Gene3D" id="3.30.920.20">
    <property type="entry name" value="Gas2-like domain"/>
    <property type="match status" value="1"/>
</dbReference>
<dbReference type="SMART" id="SM00243">
    <property type="entry name" value="GAS2"/>
    <property type="match status" value="1"/>
</dbReference>
<dbReference type="EMBL" id="JAWJWE010000037">
    <property type="protein sequence ID" value="KAK6625793.1"/>
    <property type="molecule type" value="Genomic_DNA"/>
</dbReference>
<reference evidence="8 9" key="1">
    <citation type="submission" date="2023-10" db="EMBL/GenBank/DDBJ databases">
        <title>Genomes of two closely related lineages of the louse Polyplax serrata with different host specificities.</title>
        <authorList>
            <person name="Martinu J."/>
            <person name="Tarabai H."/>
            <person name="Stefka J."/>
            <person name="Hypsa V."/>
        </authorList>
    </citation>
    <scope>NUCLEOTIDE SEQUENCE [LARGE SCALE GENOMIC DNA]</scope>
    <source>
        <strain evidence="8">HR10_N</strain>
    </source>
</reference>
<dbReference type="InterPro" id="IPR036872">
    <property type="entry name" value="CH_dom_sf"/>
</dbReference>
<keyword evidence="3" id="KW-0206">Cytoskeleton</keyword>
<dbReference type="PROSITE" id="PS50021">
    <property type="entry name" value="CH"/>
    <property type="match status" value="1"/>
</dbReference>
<keyword evidence="2" id="KW-0963">Cytoplasm</keyword>
<dbReference type="GO" id="GO:0005884">
    <property type="term" value="C:actin filament"/>
    <property type="evidence" value="ECO:0007669"/>
    <property type="project" value="TreeGrafter"/>
</dbReference>